<evidence type="ECO:0000313" key="5">
    <source>
        <dbReference type="EMBL" id="KAL3518016.1"/>
    </source>
</evidence>
<name>A0ABD2ZEZ4_9GENT</name>
<dbReference type="PANTHER" id="PTHR31874">
    <property type="entry name" value="CCT MOTIF FAMILY PROTEIN, EXPRESSED"/>
    <property type="match status" value="1"/>
</dbReference>
<evidence type="ECO:0000256" key="1">
    <source>
        <dbReference type="ARBA" id="ARBA00004123"/>
    </source>
</evidence>
<accession>A0ABD2ZEZ4</accession>
<organism evidence="5 6">
    <name type="scientific">Cinchona calisaya</name>
    <dbReference type="NCBI Taxonomy" id="153742"/>
    <lineage>
        <taxon>Eukaryota</taxon>
        <taxon>Viridiplantae</taxon>
        <taxon>Streptophyta</taxon>
        <taxon>Embryophyta</taxon>
        <taxon>Tracheophyta</taxon>
        <taxon>Spermatophyta</taxon>
        <taxon>Magnoliopsida</taxon>
        <taxon>eudicotyledons</taxon>
        <taxon>Gunneridae</taxon>
        <taxon>Pentapetalae</taxon>
        <taxon>asterids</taxon>
        <taxon>lamiids</taxon>
        <taxon>Gentianales</taxon>
        <taxon>Rubiaceae</taxon>
        <taxon>Cinchonoideae</taxon>
        <taxon>Cinchoneae</taxon>
        <taxon>Cinchona</taxon>
    </lineage>
</organism>
<evidence type="ECO:0000256" key="3">
    <source>
        <dbReference type="PROSITE-ProRule" id="PRU00357"/>
    </source>
</evidence>
<gene>
    <name evidence="5" type="ORF">ACH5RR_020605</name>
</gene>
<comment type="subcellular location">
    <subcellularLocation>
        <location evidence="1 3">Nucleus</location>
    </subcellularLocation>
</comment>
<dbReference type="GO" id="GO:0005634">
    <property type="term" value="C:nucleus"/>
    <property type="evidence" value="ECO:0007669"/>
    <property type="project" value="UniProtKB-SubCell"/>
</dbReference>
<evidence type="ECO:0000313" key="6">
    <source>
        <dbReference type="Proteomes" id="UP001630127"/>
    </source>
</evidence>
<dbReference type="PANTHER" id="PTHR31874:SF41">
    <property type="entry name" value="CCT MOTIF FAMILY PROTEIN"/>
    <property type="match status" value="1"/>
</dbReference>
<evidence type="ECO:0000259" key="4">
    <source>
        <dbReference type="PROSITE" id="PS51017"/>
    </source>
</evidence>
<evidence type="ECO:0000256" key="2">
    <source>
        <dbReference type="ARBA" id="ARBA00023242"/>
    </source>
</evidence>
<keyword evidence="2 3" id="KW-0539">Nucleus</keyword>
<feature type="domain" description="CCT" evidence="4">
    <location>
        <begin position="195"/>
        <end position="237"/>
    </location>
</feature>
<dbReference type="Proteomes" id="UP001630127">
    <property type="component" value="Unassembled WGS sequence"/>
</dbReference>
<dbReference type="AlphaFoldDB" id="A0ABD2ZEZ4"/>
<dbReference type="InterPro" id="IPR010402">
    <property type="entry name" value="CCT_domain"/>
</dbReference>
<dbReference type="Pfam" id="PF06203">
    <property type="entry name" value="CCT"/>
    <property type="match status" value="1"/>
</dbReference>
<dbReference type="PROSITE" id="PS51017">
    <property type="entry name" value="CCT"/>
    <property type="match status" value="1"/>
</dbReference>
<dbReference type="EMBL" id="JBJUIK010000009">
    <property type="protein sequence ID" value="KAL3518016.1"/>
    <property type="molecule type" value="Genomic_DNA"/>
</dbReference>
<dbReference type="InterPro" id="IPR052453">
    <property type="entry name" value="CONSTANS-like_ZF"/>
</dbReference>
<protein>
    <recommendedName>
        <fullName evidence="4">CCT domain-containing protein</fullName>
    </recommendedName>
</protein>
<sequence length="244" mass="28702">MRIKTLSTSFKKEELLQLPHDTTSSIIIQEESLKREVNHHGQVNIEDEFDCINIEDDDATDLPLQKGPDIYGQLNYWDDCLMPSWGGFVNNNEEAAADDVYENKYFDQNHPSSTRMLEVVVHQFSSIKKEAEYAFLEEEEKKQLSLNLSLNYQEVLDAWSDRTLWADESSSTFVAANNNAYMGEVPVIEEERRRREASVLRYKEKRHTRLFSKKIRYQVRKLNADKRPRLRGRFVKRVAEKIHK</sequence>
<comment type="caution">
    <text evidence="5">The sequence shown here is derived from an EMBL/GenBank/DDBJ whole genome shotgun (WGS) entry which is preliminary data.</text>
</comment>
<reference evidence="5 6" key="1">
    <citation type="submission" date="2024-11" db="EMBL/GenBank/DDBJ databases">
        <title>A near-complete genome assembly of Cinchona calisaya.</title>
        <authorList>
            <person name="Lian D.C."/>
            <person name="Zhao X.W."/>
            <person name="Wei L."/>
        </authorList>
    </citation>
    <scope>NUCLEOTIDE SEQUENCE [LARGE SCALE GENOMIC DNA]</scope>
    <source>
        <tissue evidence="5">Nenye</tissue>
    </source>
</reference>
<keyword evidence="6" id="KW-1185">Reference proteome</keyword>
<proteinExistence type="predicted"/>